<proteinExistence type="predicted"/>
<protein>
    <submittedName>
        <fullName evidence="2">Uncharacterized protein</fullName>
    </submittedName>
</protein>
<comment type="caution">
    <text evidence="2">The sequence shown here is derived from an EMBL/GenBank/DDBJ whole genome shotgun (WGS) entry which is preliminary data.</text>
</comment>
<keyword evidence="1" id="KW-0472">Membrane</keyword>
<sequence>MAIGLTNMASTVLLTLMFLMPLFYFTSTVLFHFRCHLDFMACLFLFLGVLFISVPTGLVIVVSFVLLPLEFFTLLSSLINYTQLMSICRYHYLGTSLQQTYKDDMADWVLLLCREVLR</sequence>
<gene>
    <name evidence="2" type="ORF">I3842_04G179500</name>
</gene>
<feature type="transmembrane region" description="Helical" evidence="1">
    <location>
        <begin position="12"/>
        <end position="31"/>
    </location>
</feature>
<organism evidence="2 3">
    <name type="scientific">Carya illinoinensis</name>
    <name type="common">Pecan</name>
    <dbReference type="NCBI Taxonomy" id="32201"/>
    <lineage>
        <taxon>Eukaryota</taxon>
        <taxon>Viridiplantae</taxon>
        <taxon>Streptophyta</taxon>
        <taxon>Embryophyta</taxon>
        <taxon>Tracheophyta</taxon>
        <taxon>Spermatophyta</taxon>
        <taxon>Magnoliopsida</taxon>
        <taxon>eudicotyledons</taxon>
        <taxon>Gunneridae</taxon>
        <taxon>Pentapetalae</taxon>
        <taxon>rosids</taxon>
        <taxon>fabids</taxon>
        <taxon>Fagales</taxon>
        <taxon>Juglandaceae</taxon>
        <taxon>Carya</taxon>
    </lineage>
</organism>
<dbReference type="AlphaFoldDB" id="A0A922FF74"/>
<feature type="transmembrane region" description="Helical" evidence="1">
    <location>
        <begin position="43"/>
        <end position="65"/>
    </location>
</feature>
<keyword evidence="1" id="KW-1133">Transmembrane helix</keyword>
<feature type="transmembrane region" description="Helical" evidence="1">
    <location>
        <begin position="71"/>
        <end position="92"/>
    </location>
</feature>
<keyword evidence="1" id="KW-0812">Transmembrane</keyword>
<accession>A0A922FF74</accession>
<dbReference type="Proteomes" id="UP000811246">
    <property type="component" value="Chromosome 4"/>
</dbReference>
<evidence type="ECO:0000313" key="3">
    <source>
        <dbReference type="Proteomes" id="UP000811246"/>
    </source>
</evidence>
<dbReference type="EMBL" id="CM031828">
    <property type="protein sequence ID" value="KAG6718968.1"/>
    <property type="molecule type" value="Genomic_DNA"/>
</dbReference>
<name>A0A922FF74_CARIL</name>
<reference evidence="2" key="1">
    <citation type="submission" date="2021-01" db="EMBL/GenBank/DDBJ databases">
        <authorList>
            <person name="Lovell J.T."/>
            <person name="Bentley N."/>
            <person name="Bhattarai G."/>
            <person name="Jenkins J.W."/>
            <person name="Sreedasyam A."/>
            <person name="Alarcon Y."/>
            <person name="Bock C."/>
            <person name="Boston L."/>
            <person name="Carlson J."/>
            <person name="Cervantes K."/>
            <person name="Clermont K."/>
            <person name="Krom N."/>
            <person name="Kubenka K."/>
            <person name="Mamidi S."/>
            <person name="Mattison C."/>
            <person name="Monteros M."/>
            <person name="Pisani C."/>
            <person name="Plott C."/>
            <person name="Rajasekar S."/>
            <person name="Rhein H.S."/>
            <person name="Rohla C."/>
            <person name="Song M."/>
            <person name="Hilaire R.S."/>
            <person name="Shu S."/>
            <person name="Wells L."/>
            <person name="Wang X."/>
            <person name="Webber J."/>
            <person name="Heerema R.J."/>
            <person name="Klein P."/>
            <person name="Conner P."/>
            <person name="Grauke L."/>
            <person name="Grimwood J."/>
            <person name="Schmutz J."/>
            <person name="Randall J.J."/>
        </authorList>
    </citation>
    <scope>NUCLEOTIDE SEQUENCE</scope>
    <source>
        <tissue evidence="2">Leaf</tissue>
    </source>
</reference>
<evidence type="ECO:0000256" key="1">
    <source>
        <dbReference type="SAM" id="Phobius"/>
    </source>
</evidence>
<evidence type="ECO:0000313" key="2">
    <source>
        <dbReference type="EMBL" id="KAG6718968.1"/>
    </source>
</evidence>